<protein>
    <submittedName>
        <fullName evidence="2">Nucleotidyltransferase domain-containing protein</fullName>
    </submittedName>
</protein>
<gene>
    <name evidence="2" type="ORF">GCM10009119_36120</name>
</gene>
<dbReference type="CDD" id="cd05403">
    <property type="entry name" value="NT_KNTase_like"/>
    <property type="match status" value="1"/>
</dbReference>
<organism evidence="2 3">
    <name type="scientific">Algoriphagus jejuensis</name>
    <dbReference type="NCBI Taxonomy" id="419934"/>
    <lineage>
        <taxon>Bacteria</taxon>
        <taxon>Pseudomonadati</taxon>
        <taxon>Bacteroidota</taxon>
        <taxon>Cytophagia</taxon>
        <taxon>Cytophagales</taxon>
        <taxon>Cyclobacteriaceae</taxon>
        <taxon>Algoriphagus</taxon>
    </lineage>
</organism>
<proteinExistence type="predicted"/>
<keyword evidence="3" id="KW-1185">Reference proteome</keyword>
<dbReference type="SUPFAM" id="SSF81301">
    <property type="entry name" value="Nucleotidyltransferase"/>
    <property type="match status" value="1"/>
</dbReference>
<evidence type="ECO:0000259" key="1">
    <source>
        <dbReference type="Pfam" id="PF18765"/>
    </source>
</evidence>
<evidence type="ECO:0000313" key="3">
    <source>
        <dbReference type="Proteomes" id="UP001500469"/>
    </source>
</evidence>
<sequence length="111" mass="12770">MNQDFGINQKGIDILSHIFKNYPMVKQVKVYGSRAKGTYGDRSDLDLVILDSIDRKTLGHILMDINSSDFPLLVDLQAWDDIKNENIKDHIRRVGKDFYMSTTESFSENSK</sequence>
<dbReference type="InterPro" id="IPR043519">
    <property type="entry name" value="NT_sf"/>
</dbReference>
<name>A0ABN1N425_9BACT</name>
<comment type="caution">
    <text evidence="2">The sequence shown here is derived from an EMBL/GenBank/DDBJ whole genome shotgun (WGS) entry which is preliminary data.</text>
</comment>
<dbReference type="Pfam" id="PF18765">
    <property type="entry name" value="Polbeta"/>
    <property type="match status" value="1"/>
</dbReference>
<dbReference type="Proteomes" id="UP001500469">
    <property type="component" value="Unassembled WGS sequence"/>
</dbReference>
<dbReference type="InterPro" id="IPR041633">
    <property type="entry name" value="Polbeta"/>
</dbReference>
<dbReference type="RefSeq" id="WP_343854115.1">
    <property type="nucleotide sequence ID" value="NZ_BAAAFI010000046.1"/>
</dbReference>
<reference evidence="2 3" key="1">
    <citation type="journal article" date="2019" name="Int. J. Syst. Evol. Microbiol.">
        <title>The Global Catalogue of Microorganisms (GCM) 10K type strain sequencing project: providing services to taxonomists for standard genome sequencing and annotation.</title>
        <authorList>
            <consortium name="The Broad Institute Genomics Platform"/>
            <consortium name="The Broad Institute Genome Sequencing Center for Infectious Disease"/>
            <person name="Wu L."/>
            <person name="Ma J."/>
        </authorList>
    </citation>
    <scope>NUCLEOTIDE SEQUENCE [LARGE SCALE GENOMIC DNA]</scope>
    <source>
        <strain evidence="2 3">JCM 16112</strain>
    </source>
</reference>
<accession>A0ABN1N425</accession>
<dbReference type="Gene3D" id="3.30.460.10">
    <property type="entry name" value="Beta Polymerase, domain 2"/>
    <property type="match status" value="1"/>
</dbReference>
<dbReference type="EMBL" id="BAAAFI010000046">
    <property type="protein sequence ID" value="GAA0880642.1"/>
    <property type="molecule type" value="Genomic_DNA"/>
</dbReference>
<feature type="domain" description="Polymerase beta nucleotidyltransferase" evidence="1">
    <location>
        <begin position="15"/>
        <end position="99"/>
    </location>
</feature>
<evidence type="ECO:0000313" key="2">
    <source>
        <dbReference type="EMBL" id="GAA0880642.1"/>
    </source>
</evidence>